<keyword evidence="7" id="KW-1185">Reference proteome</keyword>
<dbReference type="FunFam" id="3.90.79.10:FF:000015">
    <property type="entry name" value="Nudix hydrolase 8"/>
    <property type="match status" value="1"/>
</dbReference>
<dbReference type="SUPFAM" id="SSF55811">
    <property type="entry name" value="Nudix"/>
    <property type="match status" value="1"/>
</dbReference>
<dbReference type="GO" id="GO:0046872">
    <property type="term" value="F:metal ion binding"/>
    <property type="evidence" value="ECO:0007669"/>
    <property type="project" value="UniProtKB-KW"/>
</dbReference>
<dbReference type="InterPro" id="IPR020084">
    <property type="entry name" value="NUDIX_hydrolase_CS"/>
</dbReference>
<evidence type="ECO:0000313" key="7">
    <source>
        <dbReference type="Proteomes" id="UP000595140"/>
    </source>
</evidence>
<evidence type="ECO:0000256" key="4">
    <source>
        <dbReference type="RuleBase" id="RU003476"/>
    </source>
</evidence>
<evidence type="ECO:0000256" key="1">
    <source>
        <dbReference type="ARBA" id="ARBA00005582"/>
    </source>
</evidence>
<dbReference type="InterPro" id="IPR003293">
    <property type="entry name" value="Nudix_hydrolase6-like"/>
</dbReference>
<evidence type="ECO:0000259" key="5">
    <source>
        <dbReference type="PROSITE" id="PS51462"/>
    </source>
</evidence>
<dbReference type="PRINTS" id="PR00502">
    <property type="entry name" value="NUDIXFAMILY"/>
</dbReference>
<organism evidence="6 7">
    <name type="scientific">Cuscuta campestris</name>
    <dbReference type="NCBI Taxonomy" id="132261"/>
    <lineage>
        <taxon>Eukaryota</taxon>
        <taxon>Viridiplantae</taxon>
        <taxon>Streptophyta</taxon>
        <taxon>Embryophyta</taxon>
        <taxon>Tracheophyta</taxon>
        <taxon>Spermatophyta</taxon>
        <taxon>Magnoliopsida</taxon>
        <taxon>eudicotyledons</taxon>
        <taxon>Gunneridae</taxon>
        <taxon>Pentapetalae</taxon>
        <taxon>asterids</taxon>
        <taxon>lamiids</taxon>
        <taxon>Solanales</taxon>
        <taxon>Convolvulaceae</taxon>
        <taxon>Cuscuteae</taxon>
        <taxon>Cuscuta</taxon>
        <taxon>Cuscuta subgen. Grammica</taxon>
        <taxon>Cuscuta sect. Cleistogrammica</taxon>
    </lineage>
</organism>
<dbReference type="GO" id="GO:0047631">
    <property type="term" value="F:ADP-ribose diphosphatase activity"/>
    <property type="evidence" value="ECO:0007669"/>
    <property type="project" value="TreeGrafter"/>
</dbReference>
<dbReference type="CDD" id="cd04670">
    <property type="entry name" value="NUDIX_ASFGF2_Nudt6"/>
    <property type="match status" value="1"/>
</dbReference>
<dbReference type="InterPro" id="IPR020476">
    <property type="entry name" value="Nudix_hydrolase"/>
</dbReference>
<dbReference type="PROSITE" id="PS00893">
    <property type="entry name" value="NUDIX_BOX"/>
    <property type="match status" value="1"/>
</dbReference>
<dbReference type="Pfam" id="PF00293">
    <property type="entry name" value="NUDIX"/>
    <property type="match status" value="1"/>
</dbReference>
<dbReference type="Gene3D" id="3.40.630.30">
    <property type="match status" value="1"/>
</dbReference>
<dbReference type="PANTHER" id="PTHR13994:SF26">
    <property type="entry name" value="NUDIX HYDROLASE 5-RELATED"/>
    <property type="match status" value="1"/>
</dbReference>
<dbReference type="InterPro" id="IPR040618">
    <property type="entry name" value="Pre-Nudix"/>
</dbReference>
<gene>
    <name evidence="6" type="ORF">CCAM_LOCUS3896</name>
</gene>
<feature type="domain" description="Nudix hydrolase" evidence="5">
    <location>
        <begin position="112"/>
        <end position="244"/>
    </location>
</feature>
<evidence type="ECO:0000256" key="3">
    <source>
        <dbReference type="ARBA" id="ARBA00022801"/>
    </source>
</evidence>
<reference evidence="6 7" key="1">
    <citation type="submission" date="2018-04" db="EMBL/GenBank/DDBJ databases">
        <authorList>
            <person name="Vogel A."/>
        </authorList>
    </citation>
    <scope>NUCLEOTIDE SEQUENCE [LARGE SCALE GENOMIC DNA]</scope>
</reference>
<dbReference type="GO" id="GO:0051287">
    <property type="term" value="F:NAD binding"/>
    <property type="evidence" value="ECO:0007669"/>
    <property type="project" value="TreeGrafter"/>
</dbReference>
<dbReference type="Gene3D" id="3.90.79.10">
    <property type="entry name" value="Nucleoside Triphosphate Pyrophosphohydrolase"/>
    <property type="match status" value="1"/>
</dbReference>
<proteinExistence type="inferred from homology"/>
<dbReference type="OrthoDB" id="447842at2759"/>
<accession>A0A484K9L2</accession>
<dbReference type="FunFam" id="3.40.630.30:FF:000016">
    <property type="entry name" value="nudix hydrolase 2"/>
    <property type="match status" value="1"/>
</dbReference>
<dbReference type="PROSITE" id="PS51462">
    <property type="entry name" value="NUDIX"/>
    <property type="match status" value="1"/>
</dbReference>
<dbReference type="Proteomes" id="UP000595140">
    <property type="component" value="Unassembled WGS sequence"/>
</dbReference>
<dbReference type="GO" id="GO:0035529">
    <property type="term" value="F:NADH pyrophosphatase activity"/>
    <property type="evidence" value="ECO:0007669"/>
    <property type="project" value="TreeGrafter"/>
</dbReference>
<keyword evidence="3 4" id="KW-0378">Hydrolase</keyword>
<dbReference type="PRINTS" id="PR01356">
    <property type="entry name" value="GFGPROTEIN"/>
</dbReference>
<dbReference type="Pfam" id="PF18290">
    <property type="entry name" value="Nudix_hydro"/>
    <property type="match status" value="1"/>
</dbReference>
<evidence type="ECO:0000256" key="2">
    <source>
        <dbReference type="ARBA" id="ARBA00022723"/>
    </source>
</evidence>
<dbReference type="PANTHER" id="PTHR13994">
    <property type="entry name" value="NUDIX HYDROLASE RELATED"/>
    <property type="match status" value="1"/>
</dbReference>
<comment type="similarity">
    <text evidence="1 4">Belongs to the Nudix hydrolase family.</text>
</comment>
<protein>
    <recommendedName>
        <fullName evidence="5">Nudix hydrolase domain-containing protein</fullName>
    </recommendedName>
</protein>
<dbReference type="InterPro" id="IPR000086">
    <property type="entry name" value="NUDIX_hydrolase_dom"/>
</dbReference>
<evidence type="ECO:0000313" key="6">
    <source>
        <dbReference type="EMBL" id="VFQ62120.1"/>
    </source>
</evidence>
<dbReference type="AlphaFoldDB" id="A0A484K9L2"/>
<sequence>MIIISVKVLYAKDLFTSGVKILEKKDDKYGGVVIEMKEMMNPSSFAASLKASLFNWRLQGKKGVWLKLPIELSDLVDVAKKEGFWYHHAEKTYIMMVYWIPKTPSTLPSNASHKVGIGAFVINENEEILVVQEKNGYFAGTGFWKMPTGLVEEGEDVCDAAVREVKEETGIDAEFVEFLAFRQYHKALFSKSDLFFVCKLKPLSTTITKQDSEIETAKWMKMEEYCEQSYVKEHEGFLSVAEICKMASSKKSAYSGFSANLKSQRTPGKKSYVYSSANNI</sequence>
<keyword evidence="2" id="KW-0479">Metal-binding</keyword>
<name>A0A484K9L2_9ASTE</name>
<dbReference type="EMBL" id="OOIL02000218">
    <property type="protein sequence ID" value="VFQ62120.1"/>
    <property type="molecule type" value="Genomic_DNA"/>
</dbReference>
<dbReference type="InterPro" id="IPR015797">
    <property type="entry name" value="NUDIX_hydrolase-like_dom_sf"/>
</dbReference>